<comment type="caution">
    <text evidence="3">The sequence shown here is derived from an EMBL/GenBank/DDBJ whole genome shotgun (WGS) entry which is preliminary data.</text>
</comment>
<name>A0A9P6FK03_9FUNG</name>
<evidence type="ECO:0000313" key="3">
    <source>
        <dbReference type="EMBL" id="KAF9570886.1"/>
    </source>
</evidence>
<dbReference type="Gene3D" id="3.40.30.10">
    <property type="entry name" value="Glutaredoxin"/>
    <property type="match status" value="1"/>
</dbReference>
<dbReference type="CDD" id="cd02947">
    <property type="entry name" value="TRX_family"/>
    <property type="match status" value="1"/>
</dbReference>
<organism evidence="3 4">
    <name type="scientific">Lunasporangiospora selenospora</name>
    <dbReference type="NCBI Taxonomy" id="979761"/>
    <lineage>
        <taxon>Eukaryota</taxon>
        <taxon>Fungi</taxon>
        <taxon>Fungi incertae sedis</taxon>
        <taxon>Mucoromycota</taxon>
        <taxon>Mortierellomycotina</taxon>
        <taxon>Mortierellomycetes</taxon>
        <taxon>Mortierellales</taxon>
        <taxon>Mortierellaceae</taxon>
        <taxon>Lunasporangiospora</taxon>
    </lineage>
</organism>
<dbReference type="InterPro" id="IPR036249">
    <property type="entry name" value="Thioredoxin-like_sf"/>
</dbReference>
<evidence type="ECO:0000313" key="4">
    <source>
        <dbReference type="Proteomes" id="UP000780801"/>
    </source>
</evidence>
<keyword evidence="1" id="KW-1015">Disulfide bond</keyword>
<feature type="domain" description="Thioredoxin" evidence="2">
    <location>
        <begin position="1"/>
        <end position="88"/>
    </location>
</feature>
<keyword evidence="4" id="KW-1185">Reference proteome</keyword>
<dbReference type="AlphaFoldDB" id="A0A9P6FK03"/>
<dbReference type="Proteomes" id="UP000780801">
    <property type="component" value="Unassembled WGS sequence"/>
</dbReference>
<feature type="non-terminal residue" evidence="3">
    <location>
        <position position="1"/>
    </location>
</feature>
<proteinExistence type="predicted"/>
<dbReference type="Pfam" id="PF00085">
    <property type="entry name" value="Thioredoxin"/>
    <property type="match status" value="1"/>
</dbReference>
<dbReference type="PROSITE" id="PS51352">
    <property type="entry name" value="THIOREDOXIN_2"/>
    <property type="match status" value="1"/>
</dbReference>
<dbReference type="SUPFAM" id="SSF52833">
    <property type="entry name" value="Thioredoxin-like"/>
    <property type="match status" value="1"/>
</dbReference>
<sequence length="88" mass="9660">MAAKVDEIGSTKEFNTLIDSGKKVVVSFYANKCGACKAIAPRFEKLAATKGYAKIVFIKVNIDKLAEVGERARIRAMPTFQAYKDGEK</sequence>
<evidence type="ECO:0000256" key="1">
    <source>
        <dbReference type="ARBA" id="ARBA00023157"/>
    </source>
</evidence>
<dbReference type="EMBL" id="JAABOA010006061">
    <property type="protein sequence ID" value="KAF9570886.1"/>
    <property type="molecule type" value="Genomic_DNA"/>
</dbReference>
<dbReference type="OrthoDB" id="2121326at2759"/>
<dbReference type="PANTHER" id="PTHR46115">
    <property type="entry name" value="THIOREDOXIN-LIKE PROTEIN 1"/>
    <property type="match status" value="1"/>
</dbReference>
<accession>A0A9P6FK03</accession>
<gene>
    <name evidence="3" type="ORF">BGW38_008699</name>
</gene>
<reference evidence="3" key="1">
    <citation type="journal article" date="2020" name="Fungal Divers.">
        <title>Resolving the Mortierellaceae phylogeny through synthesis of multi-gene phylogenetics and phylogenomics.</title>
        <authorList>
            <person name="Vandepol N."/>
            <person name="Liber J."/>
            <person name="Desiro A."/>
            <person name="Na H."/>
            <person name="Kennedy M."/>
            <person name="Barry K."/>
            <person name="Grigoriev I.V."/>
            <person name="Miller A.N."/>
            <person name="O'Donnell K."/>
            <person name="Stajich J.E."/>
            <person name="Bonito G."/>
        </authorList>
    </citation>
    <scope>NUCLEOTIDE SEQUENCE</scope>
    <source>
        <strain evidence="3">KOD1015</strain>
    </source>
</reference>
<evidence type="ECO:0000259" key="2">
    <source>
        <dbReference type="PROSITE" id="PS51352"/>
    </source>
</evidence>
<protein>
    <recommendedName>
        <fullName evidence="2">Thioredoxin domain-containing protein</fullName>
    </recommendedName>
</protein>
<dbReference type="InterPro" id="IPR013766">
    <property type="entry name" value="Thioredoxin_domain"/>
</dbReference>